<dbReference type="InterPro" id="IPR027417">
    <property type="entry name" value="P-loop_NTPase"/>
</dbReference>
<keyword evidence="10" id="KW-0378">Hydrolase</keyword>
<reference evidence="10 11" key="1">
    <citation type="journal article" date="2010" name="Stand. Genomic Sci.">
        <title>Complete genome sequence of Sebaldella termitidis type strain (NCTC 11300).</title>
        <authorList>
            <person name="Harmon-Smith M."/>
            <person name="Celia L."/>
            <person name="Chertkov O."/>
            <person name="Lapidus A."/>
            <person name="Copeland A."/>
            <person name="Glavina Del Rio T."/>
            <person name="Nolan M."/>
            <person name="Lucas S."/>
            <person name="Tice H."/>
            <person name="Cheng J.F."/>
            <person name="Han C."/>
            <person name="Detter J.C."/>
            <person name="Bruce D."/>
            <person name="Goodwin L."/>
            <person name="Pitluck S."/>
            <person name="Pati A."/>
            <person name="Liolios K."/>
            <person name="Ivanova N."/>
            <person name="Mavromatis K."/>
            <person name="Mikhailova N."/>
            <person name="Chen A."/>
            <person name="Palaniappan K."/>
            <person name="Land M."/>
            <person name="Hauser L."/>
            <person name="Chang Y.J."/>
            <person name="Jeffries C.D."/>
            <person name="Brettin T."/>
            <person name="Goker M."/>
            <person name="Beck B."/>
            <person name="Bristow J."/>
            <person name="Eisen J.A."/>
            <person name="Markowitz V."/>
            <person name="Hugenholtz P."/>
            <person name="Kyrpides N.C."/>
            <person name="Klenk H.P."/>
            <person name="Chen F."/>
        </authorList>
    </citation>
    <scope>NUCLEOTIDE SEQUENCE [LARGE SCALE GENOMIC DNA]</scope>
    <source>
        <strain evidence="11">ATCC 33386 / NCTC 11300</strain>
        <plasmid evidence="11">Plasmid pSTERM02</plasmid>
    </source>
</reference>
<dbReference type="PROSITE" id="PS50880">
    <property type="entry name" value="TOPRIM"/>
    <property type="match status" value="1"/>
</dbReference>
<keyword evidence="10" id="KW-0614">Plasmid</keyword>
<evidence type="ECO:0000259" key="8">
    <source>
        <dbReference type="PROSITE" id="PS50880"/>
    </source>
</evidence>
<keyword evidence="2" id="KW-0639">Primosome</keyword>
<dbReference type="GO" id="GO:0005829">
    <property type="term" value="C:cytosol"/>
    <property type="evidence" value="ECO:0007669"/>
    <property type="project" value="TreeGrafter"/>
</dbReference>
<evidence type="ECO:0000313" key="10">
    <source>
        <dbReference type="EMBL" id="ACZ11031.1"/>
    </source>
</evidence>
<dbReference type="SUPFAM" id="SSF52540">
    <property type="entry name" value="P-loop containing nucleoside triphosphate hydrolases"/>
    <property type="match status" value="1"/>
</dbReference>
<dbReference type="InterPro" id="IPR007694">
    <property type="entry name" value="DNA_helicase_DnaB-like_C"/>
</dbReference>
<dbReference type="GO" id="GO:1990077">
    <property type="term" value="C:primosome complex"/>
    <property type="evidence" value="ECO:0007669"/>
    <property type="project" value="UniProtKB-KW"/>
</dbReference>
<evidence type="ECO:0000256" key="7">
    <source>
        <dbReference type="SAM" id="MobiDB-lite"/>
    </source>
</evidence>
<keyword evidence="10" id="KW-0347">Helicase</keyword>
<dbReference type="GO" id="GO:0008270">
    <property type="term" value="F:zinc ion binding"/>
    <property type="evidence" value="ECO:0007669"/>
    <property type="project" value="InterPro"/>
</dbReference>
<dbReference type="GO" id="GO:0006269">
    <property type="term" value="P:DNA replication, synthesis of primer"/>
    <property type="evidence" value="ECO:0007669"/>
    <property type="project" value="UniProtKB-KW"/>
</dbReference>
<feature type="domain" description="Toprim" evidence="8">
    <location>
        <begin position="245"/>
        <end position="324"/>
    </location>
</feature>
<dbReference type="EMBL" id="CP001741">
    <property type="protein sequence ID" value="ACZ11031.1"/>
    <property type="molecule type" value="Genomic_DNA"/>
</dbReference>
<dbReference type="SUPFAM" id="SSF57783">
    <property type="entry name" value="Zinc beta-ribbon"/>
    <property type="match status" value="1"/>
</dbReference>
<dbReference type="Gene3D" id="3.40.1360.10">
    <property type="match status" value="1"/>
</dbReference>
<dbReference type="SMART" id="SM00493">
    <property type="entry name" value="TOPRIM"/>
    <property type="match status" value="1"/>
</dbReference>
<dbReference type="InterPro" id="IPR034154">
    <property type="entry name" value="TOPRIM_DnaG/twinkle"/>
</dbReference>
<dbReference type="HOGENOM" id="CLU_430678_0_0_0"/>
<dbReference type="Gene3D" id="3.90.580.10">
    <property type="entry name" value="Zinc finger, CHC2-type domain"/>
    <property type="match status" value="1"/>
</dbReference>
<keyword evidence="10" id="KW-0067">ATP-binding</keyword>
<dbReference type="GO" id="GO:0003678">
    <property type="term" value="F:DNA helicase activity"/>
    <property type="evidence" value="ECO:0007669"/>
    <property type="project" value="InterPro"/>
</dbReference>
<dbReference type="GO" id="GO:0003677">
    <property type="term" value="F:DNA binding"/>
    <property type="evidence" value="ECO:0007669"/>
    <property type="project" value="InterPro"/>
</dbReference>
<keyword evidence="3" id="KW-0808">Transferase</keyword>
<dbReference type="PANTHER" id="PTHR30153">
    <property type="entry name" value="REPLICATIVE DNA HELICASE DNAB"/>
    <property type="match status" value="1"/>
</dbReference>
<gene>
    <name evidence="10" type="ORF">Sterm_4203</name>
</gene>
<evidence type="ECO:0000259" key="9">
    <source>
        <dbReference type="PROSITE" id="PS51199"/>
    </source>
</evidence>
<dbReference type="eggNOG" id="COG0305">
    <property type="taxonomic scope" value="Bacteria"/>
</dbReference>
<evidence type="ECO:0000256" key="5">
    <source>
        <dbReference type="ARBA" id="ARBA00022705"/>
    </source>
</evidence>
<dbReference type="PANTHER" id="PTHR30153:SF2">
    <property type="entry name" value="REPLICATIVE DNA HELICASE"/>
    <property type="match status" value="1"/>
</dbReference>
<dbReference type="GO" id="GO:0005524">
    <property type="term" value="F:ATP binding"/>
    <property type="evidence" value="ECO:0007669"/>
    <property type="project" value="InterPro"/>
</dbReference>
<evidence type="ECO:0000256" key="4">
    <source>
        <dbReference type="ARBA" id="ARBA00022695"/>
    </source>
</evidence>
<dbReference type="KEGG" id="str:Sterm_4203"/>
<evidence type="ECO:0000256" key="3">
    <source>
        <dbReference type="ARBA" id="ARBA00022679"/>
    </source>
</evidence>
<dbReference type="Proteomes" id="UP000000845">
    <property type="component" value="Plasmid pSTERM02"/>
</dbReference>
<dbReference type="Pfam" id="PF03796">
    <property type="entry name" value="DnaB_C"/>
    <property type="match status" value="1"/>
</dbReference>
<proteinExistence type="predicted"/>
<keyword evidence="10" id="KW-0547">Nucleotide-binding</keyword>
<dbReference type="PROSITE" id="PS51199">
    <property type="entry name" value="SF4_HELICASE"/>
    <property type="match status" value="1"/>
</dbReference>
<dbReference type="GO" id="GO:0016779">
    <property type="term" value="F:nucleotidyltransferase activity"/>
    <property type="evidence" value="ECO:0007669"/>
    <property type="project" value="UniProtKB-KW"/>
</dbReference>
<dbReference type="eggNOG" id="COG0358">
    <property type="taxonomic scope" value="Bacteria"/>
</dbReference>
<keyword evidence="6" id="KW-0804">Transcription</keyword>
<evidence type="ECO:0000313" key="11">
    <source>
        <dbReference type="Proteomes" id="UP000000845"/>
    </source>
</evidence>
<dbReference type="Gene3D" id="3.40.50.300">
    <property type="entry name" value="P-loop containing nucleotide triphosphate hydrolases"/>
    <property type="match status" value="1"/>
</dbReference>
<keyword evidence="4" id="KW-0548">Nucleotidyltransferase</keyword>
<dbReference type="Pfam" id="PF13155">
    <property type="entry name" value="Toprim_2"/>
    <property type="match status" value="1"/>
</dbReference>
<evidence type="ECO:0000256" key="6">
    <source>
        <dbReference type="ARBA" id="ARBA00023163"/>
    </source>
</evidence>
<geneLocation type="plasmid" evidence="10 11">
    <name>pSTERM02</name>
</geneLocation>
<dbReference type="InterPro" id="IPR036977">
    <property type="entry name" value="DNA_primase_Znf_CHC2"/>
</dbReference>
<dbReference type="CDD" id="cd01029">
    <property type="entry name" value="TOPRIM_primases"/>
    <property type="match status" value="1"/>
</dbReference>
<evidence type="ECO:0000256" key="2">
    <source>
        <dbReference type="ARBA" id="ARBA00022515"/>
    </source>
</evidence>
<dbReference type="GO" id="GO:0000428">
    <property type="term" value="C:DNA-directed RNA polymerase complex"/>
    <property type="evidence" value="ECO:0007669"/>
    <property type="project" value="UniProtKB-KW"/>
</dbReference>
<protein>
    <submittedName>
        <fullName evidence="10">DnaB domain protein helicase domain protein</fullName>
    </submittedName>
</protein>
<accession>D1AS44</accession>
<dbReference type="SUPFAM" id="SSF56731">
    <property type="entry name" value="DNA primase core"/>
    <property type="match status" value="1"/>
</dbReference>
<evidence type="ECO:0000256" key="1">
    <source>
        <dbReference type="ARBA" id="ARBA00022478"/>
    </source>
</evidence>
<organism evidence="10 11">
    <name type="scientific">Sebaldella termitidis (strain ATCC 33386 / NCTC 11300)</name>
    <dbReference type="NCBI Taxonomy" id="526218"/>
    <lineage>
        <taxon>Bacteria</taxon>
        <taxon>Fusobacteriati</taxon>
        <taxon>Fusobacteriota</taxon>
        <taxon>Fusobacteriia</taxon>
        <taxon>Fusobacteriales</taxon>
        <taxon>Leptotrichiaceae</taxon>
        <taxon>Sebaldella</taxon>
    </lineage>
</organism>
<feature type="domain" description="SF4 helicase" evidence="9">
    <location>
        <begin position="376"/>
        <end position="673"/>
    </location>
</feature>
<keyword evidence="5" id="KW-0235">DNA replication</keyword>
<keyword evidence="1" id="KW-0240">DNA-directed RNA polymerase</keyword>
<feature type="region of interest" description="Disordered" evidence="7">
    <location>
        <begin position="102"/>
        <end position="124"/>
    </location>
</feature>
<dbReference type="AlphaFoldDB" id="D1AS44"/>
<sequence length="673" mass="77310">MKYKTLTEVITDIEIMDYINYFNETGVIQGTIKKVGQGYRIEPNPLTQSHDSFSINTKTNLFKCFSTGKTGNIYNLLLELKHSHDEAIDLLNEFLEQKNIQIKKSGQSDERGSPEEESKKDNEGIPVKMSFKPLYDEGAREISKNKKNLFTSRGISREVQEKYKLGYISKGFKEIVKAYKNQYGEKSPFAEKASKNLDNYKYLIPVSDDYFFLRSDNSDVKPKEHKLTGYASKLFNERYLNMKNEIIFICEGIFDSLSLEELGYKSISLGGVTNQNKLIERLHEKNIFVLAFDNDDSGKAATKSLLEKIQSKGQISVIFEFDEKYKDINEYLIADRKGLENKLSEFINSLDDYTEKLKKPDLTIYRLEEYLKELETNKEKPAIKTNFGPLDDYLSGGLHTGLYVIGAVSSLGKTTFVNQLTDDIAKNGYDVLFFSLEMGRNEIISKSLSREMFRKAKDKSLPLSALEIQNLRFHGIADQMKKQKELLREAIKEYGNSAKHVSIIEGGFDTGVNEIKEKIENYISMNETKPIVVIDYLQILKQSSNFFSDKQAVDHNITQLKKLSRNNDLVIFVVSSFNRDSYQTPVSFASFKESGAIEYTADVIFGLELSIVKGFSKNTQKEDKEKLINEAKSKGERELDLVTLKNRFGTPYFRINMTYYPKFNLFLHKKSDW</sequence>
<feature type="compositionally biased region" description="Basic and acidic residues" evidence="7">
    <location>
        <begin position="106"/>
        <end position="123"/>
    </location>
</feature>
<keyword evidence="11" id="KW-1185">Reference proteome</keyword>
<dbReference type="InterPro" id="IPR006171">
    <property type="entry name" value="TOPRIM_dom"/>
</dbReference>
<name>D1AS44_SEBTE</name>